<evidence type="ECO:0000256" key="5">
    <source>
        <dbReference type="ARBA" id="ARBA00023040"/>
    </source>
</evidence>
<keyword evidence="7 9" id="KW-0675">Receptor</keyword>
<dbReference type="PROSITE" id="PS00237">
    <property type="entry name" value="G_PROTEIN_RECEP_F1_1"/>
    <property type="match status" value="1"/>
</dbReference>
<protein>
    <recommendedName>
        <fullName evidence="11">G-protein coupled receptors family 1 profile domain-containing protein</fullName>
    </recommendedName>
</protein>
<evidence type="ECO:0000259" key="11">
    <source>
        <dbReference type="PROSITE" id="PS50262"/>
    </source>
</evidence>
<dbReference type="InterPro" id="IPR017452">
    <property type="entry name" value="GPCR_Rhodpsn_7TM"/>
</dbReference>
<evidence type="ECO:0000313" key="13">
    <source>
        <dbReference type="Proteomes" id="UP000824219"/>
    </source>
</evidence>
<dbReference type="PANTHER" id="PTHR24231:SF46">
    <property type="entry name" value="P2Y PURINOCEPTOR 11"/>
    <property type="match status" value="1"/>
</dbReference>
<dbReference type="GO" id="GO:0030594">
    <property type="term" value="F:neurotransmitter receptor activity"/>
    <property type="evidence" value="ECO:0007669"/>
    <property type="project" value="TreeGrafter"/>
</dbReference>
<keyword evidence="8 9" id="KW-0807">Transducer</keyword>
<dbReference type="PRINTS" id="PR01157">
    <property type="entry name" value="P2YPURNOCPTR"/>
</dbReference>
<evidence type="ECO:0000313" key="12">
    <source>
        <dbReference type="EMBL" id="KAG7317285.1"/>
    </source>
</evidence>
<dbReference type="Pfam" id="PF00001">
    <property type="entry name" value="7tm_1"/>
    <property type="match status" value="1"/>
</dbReference>
<evidence type="ECO:0000256" key="9">
    <source>
        <dbReference type="RuleBase" id="RU000688"/>
    </source>
</evidence>
<dbReference type="SUPFAM" id="SSF81321">
    <property type="entry name" value="Family A G protein-coupled receptor-like"/>
    <property type="match status" value="2"/>
</dbReference>
<sequence>MCVALAGNILALWLLVTKERKNWHMGVVFSCNLIISDIFYAVVLPLRVVYYSKGQIPGYRSSLFHTQTHSPKTCQDRQSVRLDLCGKHFISNPLLFRKLSKMNKSNCGSTFSNDLLAPIYSVEMCVALAGNILALWLLVNKEKKKWNMGLVFSCNLIISDIFYALSLPLLIDYYSKGQVWIFGEAVCKIERFLFTCNLYVSIYFIMCISVHRYLAIVPTMQV</sequence>
<keyword evidence="4 10" id="KW-1133">Transmembrane helix</keyword>
<dbReference type="AlphaFoldDB" id="A0A9D3SBA7"/>
<dbReference type="Proteomes" id="UP000824219">
    <property type="component" value="Linkage Group LG24"/>
</dbReference>
<keyword evidence="6 10" id="KW-0472">Membrane</keyword>
<keyword evidence="3 9" id="KW-0812">Transmembrane</keyword>
<evidence type="ECO:0000256" key="8">
    <source>
        <dbReference type="ARBA" id="ARBA00023224"/>
    </source>
</evidence>
<dbReference type="PRINTS" id="PR00237">
    <property type="entry name" value="GPCRRHODOPSN"/>
</dbReference>
<feature type="transmembrane region" description="Helical" evidence="10">
    <location>
        <begin position="150"/>
        <end position="171"/>
    </location>
</feature>
<comment type="caution">
    <text evidence="12">The sequence shown here is derived from an EMBL/GenBank/DDBJ whole genome shotgun (WGS) entry which is preliminary data.</text>
</comment>
<accession>A0A9D3SBA7</accession>
<dbReference type="GO" id="GO:0019722">
    <property type="term" value="P:calcium-mediated signaling"/>
    <property type="evidence" value="ECO:0007669"/>
    <property type="project" value="TreeGrafter"/>
</dbReference>
<evidence type="ECO:0000256" key="7">
    <source>
        <dbReference type="ARBA" id="ARBA00023170"/>
    </source>
</evidence>
<dbReference type="InterPro" id="IPR000276">
    <property type="entry name" value="GPCR_Rhodpsn"/>
</dbReference>
<comment type="similarity">
    <text evidence="9">Belongs to the G-protein coupled receptor 1 family.</text>
</comment>
<name>A0A9D3SBA7_9TELE</name>
<feature type="transmembrane region" description="Helical" evidence="10">
    <location>
        <begin position="192"/>
        <end position="214"/>
    </location>
</feature>
<evidence type="ECO:0000256" key="2">
    <source>
        <dbReference type="ARBA" id="ARBA00022475"/>
    </source>
</evidence>
<proteinExistence type="inferred from homology"/>
<keyword evidence="5 9" id="KW-0297">G-protein coupled receptor</keyword>
<evidence type="ECO:0000256" key="10">
    <source>
        <dbReference type="SAM" id="Phobius"/>
    </source>
</evidence>
<feature type="domain" description="G-protein coupled receptors family 1 profile" evidence="11">
    <location>
        <begin position="130"/>
        <end position="222"/>
    </location>
</feature>
<gene>
    <name evidence="12" type="ORF">KOW79_019583</name>
</gene>
<evidence type="ECO:0000256" key="3">
    <source>
        <dbReference type="ARBA" id="ARBA00022692"/>
    </source>
</evidence>
<keyword evidence="2" id="KW-1003">Cell membrane</keyword>
<dbReference type="PROSITE" id="PS50262">
    <property type="entry name" value="G_PROTEIN_RECEP_F1_2"/>
    <property type="match status" value="1"/>
</dbReference>
<reference evidence="12 13" key="1">
    <citation type="submission" date="2021-06" db="EMBL/GenBank/DDBJ databases">
        <title>Chromosome-level genome assembly of the red-tail catfish (Hemibagrus wyckioides).</title>
        <authorList>
            <person name="Shao F."/>
        </authorList>
    </citation>
    <scope>NUCLEOTIDE SEQUENCE [LARGE SCALE GENOMIC DNA]</scope>
    <source>
        <strain evidence="12">EC202008001</strain>
        <tissue evidence="12">Blood</tissue>
    </source>
</reference>
<dbReference type="GO" id="GO:0005886">
    <property type="term" value="C:plasma membrane"/>
    <property type="evidence" value="ECO:0007669"/>
    <property type="project" value="UniProtKB-SubCell"/>
</dbReference>
<organism evidence="12 13">
    <name type="scientific">Hemibagrus wyckioides</name>
    <dbReference type="NCBI Taxonomy" id="337641"/>
    <lineage>
        <taxon>Eukaryota</taxon>
        <taxon>Metazoa</taxon>
        <taxon>Chordata</taxon>
        <taxon>Craniata</taxon>
        <taxon>Vertebrata</taxon>
        <taxon>Euteleostomi</taxon>
        <taxon>Actinopterygii</taxon>
        <taxon>Neopterygii</taxon>
        <taxon>Teleostei</taxon>
        <taxon>Ostariophysi</taxon>
        <taxon>Siluriformes</taxon>
        <taxon>Bagridae</taxon>
        <taxon>Hemibagrus</taxon>
    </lineage>
</organism>
<keyword evidence="13" id="KW-1185">Reference proteome</keyword>
<dbReference type="Gene3D" id="1.20.1070.10">
    <property type="entry name" value="Rhodopsin 7-helix transmembrane proteins"/>
    <property type="match status" value="2"/>
</dbReference>
<dbReference type="PANTHER" id="PTHR24231">
    <property type="entry name" value="PURINOCEPTOR-RELATED G-PROTEIN COUPLED RECEPTOR"/>
    <property type="match status" value="1"/>
</dbReference>
<dbReference type="GO" id="GO:0045031">
    <property type="term" value="F:G protein-coupled ATP receptor activity"/>
    <property type="evidence" value="ECO:0007669"/>
    <property type="project" value="TreeGrafter"/>
</dbReference>
<dbReference type="OrthoDB" id="9936719at2759"/>
<evidence type="ECO:0000256" key="6">
    <source>
        <dbReference type="ARBA" id="ARBA00023136"/>
    </source>
</evidence>
<feature type="transmembrane region" description="Helical" evidence="10">
    <location>
        <begin position="27"/>
        <end position="50"/>
    </location>
</feature>
<evidence type="ECO:0000256" key="1">
    <source>
        <dbReference type="ARBA" id="ARBA00004651"/>
    </source>
</evidence>
<feature type="transmembrane region" description="Helical" evidence="10">
    <location>
        <begin position="115"/>
        <end position="138"/>
    </location>
</feature>
<comment type="subcellular location">
    <subcellularLocation>
        <location evidence="1">Cell membrane</location>
        <topology evidence="1">Multi-pass membrane protein</topology>
    </subcellularLocation>
</comment>
<dbReference type="EMBL" id="JAHKSW010000024">
    <property type="protein sequence ID" value="KAG7317285.1"/>
    <property type="molecule type" value="Genomic_DNA"/>
</dbReference>
<evidence type="ECO:0000256" key="4">
    <source>
        <dbReference type="ARBA" id="ARBA00022989"/>
    </source>
</evidence>